<dbReference type="AlphaFoldDB" id="A0A5J5EUZ7"/>
<dbReference type="Proteomes" id="UP000326924">
    <property type="component" value="Unassembled WGS sequence"/>
</dbReference>
<dbReference type="OrthoDB" id="436519at2759"/>
<dbReference type="EMBL" id="VXIS01000107">
    <property type="protein sequence ID" value="KAA8904568.1"/>
    <property type="molecule type" value="Genomic_DNA"/>
</dbReference>
<reference evidence="4 5" key="1">
    <citation type="submission" date="2019-09" db="EMBL/GenBank/DDBJ databases">
        <title>Draft genome of the ectomycorrhizal ascomycete Sphaerosporella brunnea.</title>
        <authorList>
            <consortium name="DOE Joint Genome Institute"/>
            <person name="Benucci G.M."/>
            <person name="Marozzi G."/>
            <person name="Antonielli L."/>
            <person name="Sanchez S."/>
            <person name="Marco P."/>
            <person name="Wang X."/>
            <person name="Falini L.B."/>
            <person name="Barry K."/>
            <person name="Haridas S."/>
            <person name="Lipzen A."/>
            <person name="Labutti K."/>
            <person name="Grigoriev I.V."/>
            <person name="Murat C."/>
            <person name="Martin F."/>
            <person name="Albertini E."/>
            <person name="Donnini D."/>
            <person name="Bonito G."/>
        </authorList>
    </citation>
    <scope>NUCLEOTIDE SEQUENCE [LARGE SCALE GENOMIC DNA]</scope>
    <source>
        <strain evidence="4 5">Sb_GMNB300</strain>
    </source>
</reference>
<dbReference type="Pfam" id="PF00226">
    <property type="entry name" value="DnaJ"/>
    <property type="match status" value="1"/>
</dbReference>
<dbReference type="GO" id="GO:0036503">
    <property type="term" value="P:ERAD pathway"/>
    <property type="evidence" value="ECO:0007669"/>
    <property type="project" value="TreeGrafter"/>
</dbReference>
<dbReference type="InterPro" id="IPR051948">
    <property type="entry name" value="Hsp70_co-chaperone_J-domain"/>
</dbReference>
<organism evidence="4 5">
    <name type="scientific">Sphaerosporella brunnea</name>
    <dbReference type="NCBI Taxonomy" id="1250544"/>
    <lineage>
        <taxon>Eukaryota</taxon>
        <taxon>Fungi</taxon>
        <taxon>Dikarya</taxon>
        <taxon>Ascomycota</taxon>
        <taxon>Pezizomycotina</taxon>
        <taxon>Pezizomycetes</taxon>
        <taxon>Pezizales</taxon>
        <taxon>Pyronemataceae</taxon>
        <taxon>Sphaerosporella</taxon>
    </lineage>
</organism>
<keyword evidence="5" id="KW-1185">Reference proteome</keyword>
<feature type="transmembrane region" description="Helical" evidence="2">
    <location>
        <begin position="191"/>
        <end position="209"/>
    </location>
</feature>
<dbReference type="SMART" id="SM00271">
    <property type="entry name" value="DnaJ"/>
    <property type="match status" value="1"/>
</dbReference>
<dbReference type="InterPro" id="IPR001623">
    <property type="entry name" value="DnaJ_domain"/>
</dbReference>
<feature type="transmembrane region" description="Helical" evidence="2">
    <location>
        <begin position="48"/>
        <end position="66"/>
    </location>
</feature>
<keyword evidence="2" id="KW-1133">Transmembrane helix</keyword>
<dbReference type="Gene3D" id="1.10.287.110">
    <property type="entry name" value="DnaJ domain"/>
    <property type="match status" value="1"/>
</dbReference>
<feature type="domain" description="J" evidence="3">
    <location>
        <begin position="77"/>
        <end position="140"/>
    </location>
</feature>
<comment type="caution">
    <text evidence="4">The sequence shown here is derived from an EMBL/GenBank/DDBJ whole genome shotgun (WGS) entry which is preliminary data.</text>
</comment>
<evidence type="ECO:0000313" key="5">
    <source>
        <dbReference type="Proteomes" id="UP000326924"/>
    </source>
</evidence>
<dbReference type="PANTHER" id="PTHR44360:SF1">
    <property type="entry name" value="DNAJ HOMOLOG SUBFAMILY B MEMBER 9"/>
    <property type="match status" value="1"/>
</dbReference>
<protein>
    <recommendedName>
        <fullName evidence="3">J domain-containing protein</fullName>
    </recommendedName>
</protein>
<keyword evidence="2" id="KW-0812">Transmembrane</keyword>
<dbReference type="InterPro" id="IPR036869">
    <property type="entry name" value="J_dom_sf"/>
</dbReference>
<dbReference type="SUPFAM" id="SSF46565">
    <property type="entry name" value="Chaperone J-domain"/>
    <property type="match status" value="1"/>
</dbReference>
<dbReference type="GO" id="GO:0051087">
    <property type="term" value="F:protein-folding chaperone binding"/>
    <property type="evidence" value="ECO:0007669"/>
    <property type="project" value="TreeGrafter"/>
</dbReference>
<dbReference type="GO" id="GO:0005783">
    <property type="term" value="C:endoplasmic reticulum"/>
    <property type="evidence" value="ECO:0007669"/>
    <property type="project" value="TreeGrafter"/>
</dbReference>
<evidence type="ECO:0000256" key="1">
    <source>
        <dbReference type="ARBA" id="ARBA00023186"/>
    </source>
</evidence>
<dbReference type="InParanoid" id="A0A5J5EUZ7"/>
<evidence type="ECO:0000313" key="4">
    <source>
        <dbReference type="EMBL" id="KAA8904568.1"/>
    </source>
</evidence>
<dbReference type="PROSITE" id="PS50076">
    <property type="entry name" value="DNAJ_2"/>
    <property type="match status" value="1"/>
</dbReference>
<evidence type="ECO:0000259" key="3">
    <source>
        <dbReference type="PROSITE" id="PS50076"/>
    </source>
</evidence>
<dbReference type="GO" id="GO:0051787">
    <property type="term" value="F:misfolded protein binding"/>
    <property type="evidence" value="ECO:0007669"/>
    <property type="project" value="TreeGrafter"/>
</dbReference>
<accession>A0A5J5EUZ7</accession>
<keyword evidence="1" id="KW-0143">Chaperone</keyword>
<sequence>MSSTVLSFLGWTFLPNWASTWIVYLWYRIITRAGDPMPQPGTPRYVHAHRRVFALVVSLYLLYTIYEAYLNLIQTPNFYDLLSVPYTVTPQELKSRFRRLTVLYHPDKVGAQGAEKFVRLKLAYDTLSDSTTRFAYDRFGTAILEWKHCTTLYDYVQHGVLALIPSYALSLIVLVILSVLGKFELGRWWRYYVFIALATFELTLMSRPYTVLPDIPFVKPLLAFEAVELARKIALTSFIALNQLGPSLMKDNPAASATQALEARLGQLVGLAGFVEKEAAMIQHTELLPFEQDAAVMKRVERRVGEWLVENQVRNDPEVRDALGKALQRRRQGAPAGARGTK</sequence>
<evidence type="ECO:0000256" key="2">
    <source>
        <dbReference type="SAM" id="Phobius"/>
    </source>
</evidence>
<dbReference type="PANTHER" id="PTHR44360">
    <property type="entry name" value="DNAJ HOMOLOG SUBFAMILY B MEMBER 9"/>
    <property type="match status" value="1"/>
</dbReference>
<gene>
    <name evidence="4" type="ORF">FN846DRAFT_779565</name>
</gene>
<dbReference type="CDD" id="cd06257">
    <property type="entry name" value="DnaJ"/>
    <property type="match status" value="1"/>
</dbReference>
<feature type="transmembrane region" description="Helical" evidence="2">
    <location>
        <begin position="160"/>
        <end position="179"/>
    </location>
</feature>
<feature type="transmembrane region" description="Helical" evidence="2">
    <location>
        <begin position="6"/>
        <end position="27"/>
    </location>
</feature>
<proteinExistence type="predicted"/>
<keyword evidence="2" id="KW-0472">Membrane</keyword>
<name>A0A5J5EUZ7_9PEZI</name>